<evidence type="ECO:0000313" key="1">
    <source>
        <dbReference type="EMBL" id="QDG52092.1"/>
    </source>
</evidence>
<dbReference type="EMBL" id="CP041186">
    <property type="protein sequence ID" value="QDG52092.1"/>
    <property type="molecule type" value="Genomic_DNA"/>
</dbReference>
<evidence type="ECO:0000313" key="2">
    <source>
        <dbReference type="Proteomes" id="UP000315995"/>
    </source>
</evidence>
<gene>
    <name evidence="1" type="ORF">FIV42_15475</name>
</gene>
<accession>A0A4Y6PUU3</accession>
<accession>A0A5B8YAB1</accession>
<keyword evidence="2" id="KW-1185">Reference proteome</keyword>
<dbReference type="OrthoDB" id="5511368at2"/>
<dbReference type="RefSeq" id="WP_141198569.1">
    <property type="nucleotide sequence ID" value="NZ_CP041186.1"/>
</dbReference>
<reference evidence="1 2" key="1">
    <citation type="submission" date="2019-06" db="EMBL/GenBank/DDBJ databases">
        <title>Persicimonas caeni gen. nov., sp. nov., a predatory bacterium isolated from solar saltern.</title>
        <authorList>
            <person name="Wang S."/>
        </authorList>
    </citation>
    <scope>NUCLEOTIDE SEQUENCE [LARGE SCALE GENOMIC DNA]</scope>
    <source>
        <strain evidence="1 2">YN101</strain>
    </source>
</reference>
<dbReference type="AlphaFoldDB" id="A0A4Y6PUU3"/>
<dbReference type="InterPro" id="IPR025534">
    <property type="entry name" value="DUF4420"/>
</dbReference>
<sequence>MKLEQLWNDIAAEIASDGLSLSDLQLLRSGARTTWGEIYVGVDPKGRRHVVVPAPDNASEELDNSSRGMRVEVKPYISDGKQRLYCDISCQLSELNDMFSVVAQDMIDELLAEEGASPFPVCVRVLERWRQLLERVPVTMLSPQKQAGLITELLLLNDLAELSPKAIKAWVGPDGGRHDFVSEAVDIEVKSSMRVEGRRVHVQSLDQLDISEGRLYLHFVALREPVGQGITIPGLVDQLKAKGVNSVDLHEKLAAVGYSPVDRAKYEETRFEVVERLTYRVDQPGFPRLVASSFSAQLPAGVERVNYDINLDVDGVEPITDEELQEALQALVTT</sequence>
<name>A0A4Y6PUU3_PERCE</name>
<organism evidence="1 2">
    <name type="scientific">Persicimonas caeni</name>
    <dbReference type="NCBI Taxonomy" id="2292766"/>
    <lineage>
        <taxon>Bacteria</taxon>
        <taxon>Deltaproteobacteria</taxon>
        <taxon>Bradymonadales</taxon>
        <taxon>Bradymonadaceae</taxon>
        <taxon>Persicimonas</taxon>
    </lineage>
</organism>
<dbReference type="Proteomes" id="UP000315995">
    <property type="component" value="Chromosome"/>
</dbReference>
<protein>
    <submittedName>
        <fullName evidence="1">PD-(D/E)XK motif protein</fullName>
    </submittedName>
</protein>
<proteinExistence type="predicted"/>
<dbReference type="Pfam" id="PF14390">
    <property type="entry name" value="DUF4420"/>
    <property type="match status" value="1"/>
</dbReference>